<evidence type="ECO:0000256" key="1">
    <source>
        <dbReference type="SAM" id="MobiDB-lite"/>
    </source>
</evidence>
<reference evidence="3 5" key="1">
    <citation type="journal article" date="2016" name="Mol. Biol. Evol.">
        <title>Comparative Genomics of Early-Diverging Mushroom-Forming Fungi Provides Insights into the Origins of Lignocellulose Decay Capabilities.</title>
        <authorList>
            <person name="Nagy L.G."/>
            <person name="Riley R."/>
            <person name="Tritt A."/>
            <person name="Adam C."/>
            <person name="Daum C."/>
            <person name="Floudas D."/>
            <person name="Sun H."/>
            <person name="Yadav J.S."/>
            <person name="Pangilinan J."/>
            <person name="Larsson K.H."/>
            <person name="Matsuura K."/>
            <person name="Barry K."/>
            <person name="Labutti K."/>
            <person name="Kuo R."/>
            <person name="Ohm R.A."/>
            <person name="Bhattacharya S.S."/>
            <person name="Shirouzu T."/>
            <person name="Yoshinaga Y."/>
            <person name="Martin F.M."/>
            <person name="Grigoriev I.V."/>
            <person name="Hibbett D.S."/>
        </authorList>
    </citation>
    <scope>NUCLEOTIDE SEQUENCE [LARGE SCALE GENOMIC DNA]</scope>
    <source>
        <strain evidence="3 5">CBS 109695</strain>
    </source>
</reference>
<dbReference type="OrthoDB" id="365981at2759"/>
<evidence type="ECO:0000313" key="5">
    <source>
        <dbReference type="Proteomes" id="UP000076532"/>
    </source>
</evidence>
<feature type="compositionally biased region" description="Basic and acidic residues" evidence="1">
    <location>
        <begin position="298"/>
        <end position="311"/>
    </location>
</feature>
<feature type="compositionally biased region" description="Basic and acidic residues" evidence="1">
    <location>
        <begin position="1"/>
        <end position="11"/>
    </location>
</feature>
<dbReference type="GO" id="GO:0006270">
    <property type="term" value="P:DNA replication initiation"/>
    <property type="evidence" value="ECO:0007669"/>
    <property type="project" value="TreeGrafter"/>
</dbReference>
<dbReference type="PANTHER" id="PTHR12705">
    <property type="entry name" value="ORIGIN RECOGNITION COMPLEX SUBUNIT 5"/>
    <property type="match status" value="1"/>
</dbReference>
<evidence type="ECO:0000313" key="3">
    <source>
        <dbReference type="EMBL" id="KZP22266.1"/>
    </source>
</evidence>
<dbReference type="GO" id="GO:0003688">
    <property type="term" value="F:DNA replication origin binding"/>
    <property type="evidence" value="ECO:0007669"/>
    <property type="project" value="TreeGrafter"/>
</dbReference>
<accession>A0A166KUK1</accession>
<dbReference type="AlphaFoldDB" id="A0A166KUK1"/>
<evidence type="ECO:0000259" key="2">
    <source>
        <dbReference type="Pfam" id="PF21639"/>
    </source>
</evidence>
<keyword evidence="5" id="KW-1185">Reference proteome</keyword>
<name>A0A166KUK1_9AGAM</name>
<dbReference type="Proteomes" id="UP000076532">
    <property type="component" value="Unassembled WGS sequence"/>
</dbReference>
<evidence type="ECO:0000313" key="4">
    <source>
        <dbReference type="EMBL" id="KZP34100.1"/>
    </source>
</evidence>
<gene>
    <name evidence="3" type="ORF">FIBSPDRAFT_1043729</name>
    <name evidence="4" type="ORF">FIBSPDRAFT_990514</name>
</gene>
<feature type="region of interest" description="Disordered" evidence="1">
    <location>
        <begin position="1"/>
        <end position="28"/>
    </location>
</feature>
<dbReference type="Pfam" id="PF21639">
    <property type="entry name" value="ORC5_lid"/>
    <property type="match status" value="1"/>
</dbReference>
<sequence length="311" mass="34367">MADFQPSREEGSENWNRADGNGGGGGMRWNDSVDGFVHGLRAVHTDAVDMGRDEGKGMKGEVDVRMVLVVEGAERLKETLPDLLVPLARLAELSQVLITVILLSEVRWQEMKPPLGASPTPYHIDVAAPSKEGTSTVLWMLMLTYAHTCHPAVLSQLMLFFRRTSSSTSADDNPYNPALLPLYTHFTSVLYSICAPFTNDPHELVYISAARWPGFVQPVLDDHRLNVQEQRESGVANESPFAPPSEDMHMRLTRLFTPSLTTALETLYPRLKDATMRQCATAELARPPRGSTHIASQARREIRSGDCRGGA</sequence>
<feature type="region of interest" description="Disordered" evidence="1">
    <location>
        <begin position="284"/>
        <end position="311"/>
    </location>
</feature>
<dbReference type="GO" id="GO:0005664">
    <property type="term" value="C:nuclear origin of replication recognition complex"/>
    <property type="evidence" value="ECO:0007669"/>
    <property type="project" value="TreeGrafter"/>
</dbReference>
<dbReference type="EMBL" id="KV417481">
    <property type="protein sequence ID" value="KZP34100.1"/>
    <property type="molecule type" value="Genomic_DNA"/>
</dbReference>
<proteinExistence type="predicted"/>
<protein>
    <recommendedName>
        <fullName evidence="2">ORC5 lid domain-containing protein</fullName>
    </recommendedName>
</protein>
<dbReference type="InterPro" id="IPR048866">
    <property type="entry name" value="ORC5_lid"/>
</dbReference>
<feature type="domain" description="ORC5 lid" evidence="2">
    <location>
        <begin position="183"/>
        <end position="223"/>
    </location>
</feature>
<dbReference type="EMBL" id="KV417541">
    <property type="protein sequence ID" value="KZP22266.1"/>
    <property type="molecule type" value="Genomic_DNA"/>
</dbReference>
<dbReference type="InterPro" id="IPR020796">
    <property type="entry name" value="ORC5"/>
</dbReference>
<dbReference type="PANTHER" id="PTHR12705:SF0">
    <property type="entry name" value="ORIGIN RECOGNITION COMPLEX SUBUNIT 5"/>
    <property type="match status" value="1"/>
</dbReference>
<organism evidence="3 5">
    <name type="scientific">Athelia psychrophila</name>
    <dbReference type="NCBI Taxonomy" id="1759441"/>
    <lineage>
        <taxon>Eukaryota</taxon>
        <taxon>Fungi</taxon>
        <taxon>Dikarya</taxon>
        <taxon>Basidiomycota</taxon>
        <taxon>Agaricomycotina</taxon>
        <taxon>Agaricomycetes</taxon>
        <taxon>Agaricomycetidae</taxon>
        <taxon>Atheliales</taxon>
        <taxon>Atheliaceae</taxon>
        <taxon>Athelia</taxon>
    </lineage>
</organism>